<dbReference type="OrthoDB" id="2372104at2759"/>
<keyword evidence="2" id="KW-1185">Reference proteome</keyword>
<proteinExistence type="predicted"/>
<dbReference type="Gene3D" id="3.80.10.10">
    <property type="entry name" value="Ribonuclease Inhibitor"/>
    <property type="match status" value="1"/>
</dbReference>
<evidence type="ECO:0000313" key="2">
    <source>
        <dbReference type="Proteomes" id="UP000789739"/>
    </source>
</evidence>
<comment type="caution">
    <text evidence="1">The sequence shown here is derived from an EMBL/GenBank/DDBJ whole genome shotgun (WGS) entry which is preliminary data.</text>
</comment>
<dbReference type="InterPro" id="IPR032675">
    <property type="entry name" value="LRR_dom_sf"/>
</dbReference>
<name>A0A9N9H4E3_9GLOM</name>
<organism evidence="1 2">
    <name type="scientific">Paraglomus brasilianum</name>
    <dbReference type="NCBI Taxonomy" id="144538"/>
    <lineage>
        <taxon>Eukaryota</taxon>
        <taxon>Fungi</taxon>
        <taxon>Fungi incertae sedis</taxon>
        <taxon>Mucoromycota</taxon>
        <taxon>Glomeromycotina</taxon>
        <taxon>Glomeromycetes</taxon>
        <taxon>Paraglomerales</taxon>
        <taxon>Paraglomeraceae</taxon>
        <taxon>Paraglomus</taxon>
    </lineage>
</organism>
<dbReference type="EMBL" id="CAJVPI010002977">
    <property type="protein sequence ID" value="CAG8652347.1"/>
    <property type="molecule type" value="Genomic_DNA"/>
</dbReference>
<protein>
    <submittedName>
        <fullName evidence="1">25_t:CDS:1</fullName>
    </submittedName>
</protein>
<evidence type="ECO:0000313" key="1">
    <source>
        <dbReference type="EMBL" id="CAG8652347.1"/>
    </source>
</evidence>
<dbReference type="AlphaFoldDB" id="A0A9N9H4E3"/>
<dbReference type="Proteomes" id="UP000789739">
    <property type="component" value="Unassembled WGS sequence"/>
</dbReference>
<dbReference type="SUPFAM" id="SSF52047">
    <property type="entry name" value="RNI-like"/>
    <property type="match status" value="1"/>
</dbReference>
<reference evidence="1" key="1">
    <citation type="submission" date="2021-06" db="EMBL/GenBank/DDBJ databases">
        <authorList>
            <person name="Kallberg Y."/>
            <person name="Tangrot J."/>
            <person name="Rosling A."/>
        </authorList>
    </citation>
    <scope>NUCLEOTIDE SEQUENCE</scope>
    <source>
        <strain evidence="1">BR232B</strain>
    </source>
</reference>
<sequence length="527" mass="60138">MSENLDMSNLPFLCVAQIIFELSDSSADLHSCLLVNRMWCKCAVAYLWRTPFYWNGHRAVKMVIEFLRLLPNDCLEDLEYVIGIHIPAQNMQPMFNYLSFVRTMNIMCCIEAVECFLADYFDIVNDTDIRLLSLRICRGMVKNCPLLMEIDMAGHDIGYYGYKWTARSWNLFNLKDSVTNINQLKQLRFSQEFPPDILYSAAEKLSNLELFEIAWSENCMYIDGIKWCDAISKLIGNQKSLKVAYLNLNFSFFGTNLKSICKALYTQAKTLIKVKILFAGTEISKLIDTFGQLAKLHYIKLVYCTLSPTCPLELPPDAFSNLRVLKINEIETNFYGIDALLGNVKECLETLCICYIEMNADYNAELWRKCAKNAPNLSYLKIQLDLEDYVQFIQMALPLWQNLRKLCIVINEPHNNKDSHELLSNILSLAGTNLPASVKFLKLDAYCKLPLAAFTTFLSTCSASLESFSLRVDDLNDSLVNTLLDYMGNSLQSVYLKGTGALSAETKAKLNTQIPRVDYFMKSVNSD</sequence>
<gene>
    <name evidence="1" type="ORF">PBRASI_LOCUS10330</name>
</gene>
<accession>A0A9N9H4E3</accession>